<comment type="caution">
    <text evidence="10">The sequence shown here is derived from an EMBL/GenBank/DDBJ whole genome shotgun (WGS) entry which is preliminary data.</text>
</comment>
<proteinExistence type="predicted"/>
<keyword evidence="8" id="KW-0472">Membrane</keyword>
<keyword evidence="4" id="KW-0812">Transmembrane</keyword>
<evidence type="ECO:0000313" key="11">
    <source>
        <dbReference type="Proteomes" id="UP001589828"/>
    </source>
</evidence>
<organism evidence="10 11">
    <name type="scientific">Mucilaginibacter angelicae</name>
    <dbReference type="NCBI Taxonomy" id="869718"/>
    <lineage>
        <taxon>Bacteria</taxon>
        <taxon>Pseudomonadati</taxon>
        <taxon>Bacteroidota</taxon>
        <taxon>Sphingobacteriia</taxon>
        <taxon>Sphingobacteriales</taxon>
        <taxon>Sphingobacteriaceae</taxon>
        <taxon>Mucilaginibacter</taxon>
    </lineage>
</organism>
<protein>
    <recommendedName>
        <fullName evidence="12">Alpha 1,2-mannosyltransferase</fullName>
    </recommendedName>
</protein>
<accession>A0ABV6L1E8</accession>
<evidence type="ECO:0000256" key="9">
    <source>
        <dbReference type="ARBA" id="ARBA00037847"/>
    </source>
</evidence>
<keyword evidence="7" id="KW-0333">Golgi apparatus</keyword>
<dbReference type="EMBL" id="JBHLTS010000015">
    <property type="protein sequence ID" value="MFC0513475.1"/>
    <property type="molecule type" value="Genomic_DNA"/>
</dbReference>
<evidence type="ECO:0000313" key="10">
    <source>
        <dbReference type="EMBL" id="MFC0513475.1"/>
    </source>
</evidence>
<keyword evidence="3" id="KW-0808">Transferase</keyword>
<sequence>MRISDLFQRGPVRNRFTEDFYRENNCRLSGRRIRKMRNDWIAYASSIPPYPNVYSGRGIVICAGGYMYVTCAWINISMLRKSGCSLPVELWHEGGEINESMKMKFKELGVICKDCKDYSQDSLKGYAMKPFSILNSSFKEVLFLDADNNCVKDPTYLFDSKEYLKSGTIFWPDAWTTPDSNPIWKIIGCKSDNSKEQESGQILIDKEKCWKELNLCIYFNENRELYYKFLLGDKDTFKFAWMALKKEYYMISTPLSYAGYTTSNMDFYGMTMVQHDDNGEPVFLHRNLLKWGQMKNDEMLWTTIRKINGDNVRFKPITLKSGNSVINMVSIEGEIECMSFRELFGDYELNCLQVLKELRSCKSYLDFLTHIILYQTRRTSMEDLSQSFERGAYLIA</sequence>
<dbReference type="Proteomes" id="UP001589828">
    <property type="component" value="Unassembled WGS sequence"/>
</dbReference>
<dbReference type="PANTHER" id="PTHR31646:SF1">
    <property type="entry name" value="ALPHA-1,2-MANNOSYLTRANSFERASE MNN2"/>
    <property type="match status" value="1"/>
</dbReference>
<evidence type="ECO:0000256" key="6">
    <source>
        <dbReference type="ARBA" id="ARBA00022989"/>
    </source>
</evidence>
<dbReference type="Pfam" id="PF11051">
    <property type="entry name" value="Mannosyl_trans3"/>
    <property type="match status" value="1"/>
</dbReference>
<evidence type="ECO:0000256" key="7">
    <source>
        <dbReference type="ARBA" id="ARBA00023034"/>
    </source>
</evidence>
<dbReference type="PANTHER" id="PTHR31646">
    <property type="entry name" value="ALPHA-1,2-MANNOSYLTRANSFERASE MNN2"/>
    <property type="match status" value="1"/>
</dbReference>
<evidence type="ECO:0000256" key="5">
    <source>
        <dbReference type="ARBA" id="ARBA00022968"/>
    </source>
</evidence>
<evidence type="ECO:0000256" key="1">
    <source>
        <dbReference type="ARBA" id="ARBA00004394"/>
    </source>
</evidence>
<evidence type="ECO:0000256" key="2">
    <source>
        <dbReference type="ARBA" id="ARBA00004606"/>
    </source>
</evidence>
<evidence type="ECO:0000256" key="3">
    <source>
        <dbReference type="ARBA" id="ARBA00022679"/>
    </source>
</evidence>
<keyword evidence="11" id="KW-1185">Reference proteome</keyword>
<evidence type="ECO:0000256" key="8">
    <source>
        <dbReference type="ARBA" id="ARBA00023136"/>
    </source>
</evidence>
<gene>
    <name evidence="10" type="ORF">ACFFGT_04660</name>
</gene>
<reference evidence="10 11" key="1">
    <citation type="submission" date="2024-09" db="EMBL/GenBank/DDBJ databases">
        <authorList>
            <person name="Sun Q."/>
            <person name="Mori K."/>
        </authorList>
    </citation>
    <scope>NUCLEOTIDE SEQUENCE [LARGE SCALE GENOMIC DNA]</scope>
    <source>
        <strain evidence="10 11">NCAIM B.02415</strain>
    </source>
</reference>
<evidence type="ECO:0008006" key="12">
    <source>
        <dbReference type="Google" id="ProtNLM"/>
    </source>
</evidence>
<dbReference type="SUPFAM" id="SSF53448">
    <property type="entry name" value="Nucleotide-diphospho-sugar transferases"/>
    <property type="match status" value="1"/>
</dbReference>
<dbReference type="RefSeq" id="WP_377021340.1">
    <property type="nucleotide sequence ID" value="NZ_JBHLTS010000015.1"/>
</dbReference>
<dbReference type="InterPro" id="IPR022751">
    <property type="entry name" value="Alpha_mannosyltransferase"/>
</dbReference>
<keyword evidence="5" id="KW-0735">Signal-anchor</keyword>
<evidence type="ECO:0000256" key="4">
    <source>
        <dbReference type="ARBA" id="ARBA00022692"/>
    </source>
</evidence>
<dbReference type="InterPro" id="IPR029044">
    <property type="entry name" value="Nucleotide-diphossugar_trans"/>
</dbReference>
<comment type="subcellular location">
    <subcellularLocation>
        <location evidence="9">Endomembrane system</location>
        <topology evidence="9">Single-pass membrane protein</topology>
    </subcellularLocation>
    <subcellularLocation>
        <location evidence="1">Golgi apparatus membrane</location>
    </subcellularLocation>
    <subcellularLocation>
        <location evidence="2">Membrane</location>
        <topology evidence="2">Single-pass type II membrane protein</topology>
    </subcellularLocation>
</comment>
<name>A0ABV6L1E8_9SPHI</name>
<keyword evidence="6" id="KW-1133">Transmembrane helix</keyword>